<accession>A0A2D6YIP9</accession>
<evidence type="ECO:0008006" key="3">
    <source>
        <dbReference type="Google" id="ProtNLM"/>
    </source>
</evidence>
<dbReference type="GO" id="GO:0046872">
    <property type="term" value="F:metal ion binding"/>
    <property type="evidence" value="ECO:0007669"/>
    <property type="project" value="InterPro"/>
</dbReference>
<dbReference type="Gene3D" id="1.20.58.1000">
    <property type="entry name" value="Metal-sensitive repressor, helix protomer"/>
    <property type="match status" value="1"/>
</dbReference>
<dbReference type="Proteomes" id="UP000226525">
    <property type="component" value="Unassembled WGS sequence"/>
</dbReference>
<dbReference type="GO" id="GO:0045892">
    <property type="term" value="P:negative regulation of DNA-templated transcription"/>
    <property type="evidence" value="ECO:0007669"/>
    <property type="project" value="UniProtKB-ARBA"/>
</dbReference>
<dbReference type="Pfam" id="PF02583">
    <property type="entry name" value="Trns_repr_metal"/>
    <property type="match status" value="1"/>
</dbReference>
<name>A0A2D6YIP9_9DELT</name>
<dbReference type="GO" id="GO:0003677">
    <property type="term" value="F:DNA binding"/>
    <property type="evidence" value="ECO:0007669"/>
    <property type="project" value="InterPro"/>
</dbReference>
<evidence type="ECO:0000313" key="1">
    <source>
        <dbReference type="EMBL" id="MAH62992.1"/>
    </source>
</evidence>
<dbReference type="AlphaFoldDB" id="A0A2D6YIP9"/>
<comment type="caution">
    <text evidence="1">The sequence shown here is derived from an EMBL/GenBank/DDBJ whole genome shotgun (WGS) entry which is preliminary data.</text>
</comment>
<dbReference type="CDD" id="cd10148">
    <property type="entry name" value="CsoR-like_DUF156"/>
    <property type="match status" value="1"/>
</dbReference>
<protein>
    <recommendedName>
        <fullName evidence="3">Transcriptional regulator</fullName>
    </recommendedName>
</protein>
<evidence type="ECO:0000313" key="2">
    <source>
        <dbReference type="Proteomes" id="UP000226525"/>
    </source>
</evidence>
<dbReference type="EMBL" id="NZEX01000067">
    <property type="protein sequence ID" value="MAH62992.1"/>
    <property type="molecule type" value="Genomic_DNA"/>
</dbReference>
<dbReference type="InterPro" id="IPR003735">
    <property type="entry name" value="Metal_Tscrpt_repr"/>
</dbReference>
<reference evidence="2" key="1">
    <citation type="submission" date="2017-09" db="EMBL/GenBank/DDBJ databases">
        <title>The Reconstruction of 2,631 Draft Metagenome-Assembled Genomes from the Global Oceans.</title>
        <authorList>
            <person name="Tully B.J."/>
            <person name="Graham E.D."/>
            <person name="Heidelberg J.F."/>
        </authorList>
    </citation>
    <scope>NUCLEOTIDE SEQUENCE [LARGE SCALE GENOMIC DNA]</scope>
</reference>
<dbReference type="InterPro" id="IPR038390">
    <property type="entry name" value="Metal_Tscrpt_repr_sf"/>
</dbReference>
<organism evidence="1 2">
    <name type="scientific">SAR324 cluster bacterium</name>
    <dbReference type="NCBI Taxonomy" id="2024889"/>
    <lineage>
        <taxon>Bacteria</taxon>
        <taxon>Deltaproteobacteria</taxon>
        <taxon>SAR324 cluster</taxon>
    </lineage>
</organism>
<sequence length="88" mass="10157">MNHPNHDQQLSRLRKIEGQVGGIQKMILERRYCIDILNQLRALQGAIQQVEKNILEDHLNDCVQQAITQSDPVAAQLKIQEIVQLFEK</sequence>
<proteinExistence type="predicted"/>
<gene>
    <name evidence="1" type="ORF">CMN54_06025</name>
</gene>
<dbReference type="PANTHER" id="PTHR33677">
    <property type="entry name" value="TRANSCRIPTIONAL REPRESSOR FRMR-RELATED"/>
    <property type="match status" value="1"/>
</dbReference>